<dbReference type="EMBL" id="JACKTY010000032">
    <property type="protein sequence ID" value="MCV7228303.1"/>
    <property type="molecule type" value="Genomic_DNA"/>
</dbReference>
<dbReference type="InterPro" id="IPR017853">
    <property type="entry name" value="GH"/>
</dbReference>
<comment type="caution">
    <text evidence="1">The sequence shown here is derived from an EMBL/GenBank/DDBJ whole genome shotgun (WGS) entry which is preliminary data.</text>
</comment>
<dbReference type="Proteomes" id="UP001526201">
    <property type="component" value="Unassembled WGS sequence"/>
</dbReference>
<accession>A0ABT3CG08</accession>
<name>A0ABT3CG08_9MYCO</name>
<organism evidence="1 2">
    <name type="scientific">Mycolicibacterium komossense</name>
    <dbReference type="NCBI Taxonomy" id="1779"/>
    <lineage>
        <taxon>Bacteria</taxon>
        <taxon>Bacillati</taxon>
        <taxon>Actinomycetota</taxon>
        <taxon>Actinomycetes</taxon>
        <taxon>Mycobacteriales</taxon>
        <taxon>Mycobacteriaceae</taxon>
        <taxon>Mycolicibacterium</taxon>
    </lineage>
</organism>
<sequence length="83" mass="8831">MQHCAFNGYLRYGAVVGCGGGPLLSLSDADLGRELDLAKTAGMRAIRIDVDWSAIEAAKGHQNWTNTDRIINAITSRGMAPLG</sequence>
<dbReference type="SUPFAM" id="SSF51445">
    <property type="entry name" value="(Trans)glycosidases"/>
    <property type="match status" value="1"/>
</dbReference>
<proteinExistence type="predicted"/>
<dbReference type="RefSeq" id="WP_264069420.1">
    <property type="nucleotide sequence ID" value="NZ_JACKTY010000032.1"/>
</dbReference>
<evidence type="ECO:0000313" key="1">
    <source>
        <dbReference type="EMBL" id="MCV7228303.1"/>
    </source>
</evidence>
<keyword evidence="2" id="KW-1185">Reference proteome</keyword>
<gene>
    <name evidence="1" type="ORF">H7J73_20020</name>
</gene>
<reference evidence="1 2" key="1">
    <citation type="journal article" date="2022" name="BMC Genomics">
        <title>Comparative genome analysis of mycobacteria focusing on tRNA and non-coding RNA.</title>
        <authorList>
            <person name="Behra P.R.K."/>
            <person name="Pettersson B.M.F."/>
            <person name="Ramesh M."/>
            <person name="Das S."/>
            <person name="Dasgupta S."/>
            <person name="Kirsebom L.A."/>
        </authorList>
    </citation>
    <scope>NUCLEOTIDE SEQUENCE [LARGE SCALE GENOMIC DNA]</scope>
    <source>
        <strain evidence="1 2">DSM 44078</strain>
    </source>
</reference>
<protein>
    <submittedName>
        <fullName evidence="1">Uncharacterized protein</fullName>
    </submittedName>
</protein>
<evidence type="ECO:0000313" key="2">
    <source>
        <dbReference type="Proteomes" id="UP001526201"/>
    </source>
</evidence>
<dbReference type="Gene3D" id="3.20.20.80">
    <property type="entry name" value="Glycosidases"/>
    <property type="match status" value="1"/>
</dbReference>